<feature type="signal peptide" evidence="1">
    <location>
        <begin position="1"/>
        <end position="19"/>
    </location>
</feature>
<dbReference type="OrthoDB" id="4691160at2759"/>
<proteinExistence type="predicted"/>
<keyword evidence="3" id="KW-1185">Reference proteome</keyword>
<evidence type="ECO:0000313" key="2">
    <source>
        <dbReference type="EMBL" id="KZZ95835.1"/>
    </source>
</evidence>
<gene>
    <name evidence="2" type="ORF">AAL_04131</name>
</gene>
<name>A0A168BWH8_9HYPO</name>
<evidence type="ECO:0000313" key="3">
    <source>
        <dbReference type="Proteomes" id="UP000078544"/>
    </source>
</evidence>
<reference evidence="2 3" key="1">
    <citation type="journal article" date="2016" name="Genome Biol. Evol.">
        <title>Divergent and convergent evolution of fungal pathogenicity.</title>
        <authorList>
            <person name="Shang Y."/>
            <person name="Xiao G."/>
            <person name="Zheng P."/>
            <person name="Cen K."/>
            <person name="Zhan S."/>
            <person name="Wang C."/>
        </authorList>
    </citation>
    <scope>NUCLEOTIDE SEQUENCE [LARGE SCALE GENOMIC DNA]</scope>
    <source>
        <strain evidence="2 3">RCEF 2490</strain>
    </source>
</reference>
<dbReference type="STRING" id="1081109.A0A168BWH8"/>
<dbReference type="AlphaFoldDB" id="A0A168BWH8"/>
<dbReference type="Proteomes" id="UP000078544">
    <property type="component" value="Unassembled WGS sequence"/>
</dbReference>
<keyword evidence="1" id="KW-0732">Signal</keyword>
<organism evidence="2 3">
    <name type="scientific">Moelleriella libera RCEF 2490</name>
    <dbReference type="NCBI Taxonomy" id="1081109"/>
    <lineage>
        <taxon>Eukaryota</taxon>
        <taxon>Fungi</taxon>
        <taxon>Dikarya</taxon>
        <taxon>Ascomycota</taxon>
        <taxon>Pezizomycotina</taxon>
        <taxon>Sordariomycetes</taxon>
        <taxon>Hypocreomycetidae</taxon>
        <taxon>Hypocreales</taxon>
        <taxon>Clavicipitaceae</taxon>
        <taxon>Moelleriella</taxon>
    </lineage>
</organism>
<feature type="chain" id="PRO_5007895808" evidence="1">
    <location>
        <begin position="20"/>
        <end position="115"/>
    </location>
</feature>
<protein>
    <submittedName>
        <fullName evidence="2">Uncharacterized protein</fullName>
    </submittedName>
</protein>
<evidence type="ECO:0000256" key="1">
    <source>
        <dbReference type="SAM" id="SignalP"/>
    </source>
</evidence>
<sequence length="115" mass="12614">MLATHIFAAMAALTFTASALTVRNKHVADFRLFGAQGCSQRNEGIWTVIDDDFKPDECKSLNGLPATSILNVNISPGCQLSLYSDDTCSTGKHDCLPKQCCNNENDWKAWSILCQ</sequence>
<dbReference type="EMBL" id="AZGY01000008">
    <property type="protein sequence ID" value="KZZ95835.1"/>
    <property type="molecule type" value="Genomic_DNA"/>
</dbReference>
<comment type="caution">
    <text evidence="2">The sequence shown here is derived from an EMBL/GenBank/DDBJ whole genome shotgun (WGS) entry which is preliminary data.</text>
</comment>
<accession>A0A168BWH8</accession>